<evidence type="ECO:0000313" key="2">
    <source>
        <dbReference type="Proteomes" id="UP001152562"/>
    </source>
</evidence>
<comment type="caution">
    <text evidence="1">The sequence shown here is derived from an EMBL/GenBank/DDBJ whole genome shotgun (WGS) entry which is preliminary data.</text>
</comment>
<protein>
    <submittedName>
        <fullName evidence="1">Uncharacterized protein</fullName>
    </submittedName>
</protein>
<reference evidence="1" key="1">
    <citation type="submission" date="2022-05" db="EMBL/GenBank/DDBJ databases">
        <authorList>
            <person name="Okamura Y."/>
        </authorList>
    </citation>
    <scope>NUCLEOTIDE SEQUENCE</scope>
</reference>
<dbReference type="Proteomes" id="UP001152562">
    <property type="component" value="Unassembled WGS sequence"/>
</dbReference>
<gene>
    <name evidence="1" type="ORF">PIBRA_LOCUS10350</name>
</gene>
<keyword evidence="2" id="KW-1185">Reference proteome</keyword>
<dbReference type="EMBL" id="CALOZG010000040">
    <property type="protein sequence ID" value="CAH4034135.1"/>
    <property type="molecule type" value="Genomic_DNA"/>
</dbReference>
<accession>A0A9P0TKU9</accession>
<proteinExistence type="predicted"/>
<feature type="non-terminal residue" evidence="1">
    <location>
        <position position="1"/>
    </location>
</feature>
<organism evidence="1 2">
    <name type="scientific">Pieris brassicae</name>
    <name type="common">White butterfly</name>
    <name type="synonym">Large white butterfly</name>
    <dbReference type="NCBI Taxonomy" id="7116"/>
    <lineage>
        <taxon>Eukaryota</taxon>
        <taxon>Metazoa</taxon>
        <taxon>Ecdysozoa</taxon>
        <taxon>Arthropoda</taxon>
        <taxon>Hexapoda</taxon>
        <taxon>Insecta</taxon>
        <taxon>Pterygota</taxon>
        <taxon>Neoptera</taxon>
        <taxon>Endopterygota</taxon>
        <taxon>Lepidoptera</taxon>
        <taxon>Glossata</taxon>
        <taxon>Ditrysia</taxon>
        <taxon>Papilionoidea</taxon>
        <taxon>Pieridae</taxon>
        <taxon>Pierinae</taxon>
        <taxon>Pieris</taxon>
    </lineage>
</organism>
<name>A0A9P0TKU9_PIEBR</name>
<evidence type="ECO:0000313" key="1">
    <source>
        <dbReference type="EMBL" id="CAH4034135.1"/>
    </source>
</evidence>
<sequence>SSPHKGPPDYSLYWTHPPSPVPLETKIPADQLEQLLNHHHREDLVAGSTGTPILH</sequence>
<dbReference type="AlphaFoldDB" id="A0A9P0TKU9"/>